<keyword evidence="1" id="KW-1133">Transmembrane helix</keyword>
<accession>A0A6C0E0S5</accession>
<protein>
    <recommendedName>
        <fullName evidence="3">Helicase/UvrB N-terminal domain-containing protein</fullName>
    </recommendedName>
</protein>
<dbReference type="AlphaFoldDB" id="A0A6C0E0S5"/>
<evidence type="ECO:0000313" key="2">
    <source>
        <dbReference type="EMBL" id="QHT22348.1"/>
    </source>
</evidence>
<keyword evidence="1" id="KW-0472">Membrane</keyword>
<keyword evidence="1" id="KW-0812">Transmembrane</keyword>
<organism evidence="2">
    <name type="scientific">viral metagenome</name>
    <dbReference type="NCBI Taxonomy" id="1070528"/>
    <lineage>
        <taxon>unclassified sequences</taxon>
        <taxon>metagenomes</taxon>
        <taxon>organismal metagenomes</taxon>
    </lineage>
</organism>
<dbReference type="EMBL" id="MN739709">
    <property type="protein sequence ID" value="QHT22348.1"/>
    <property type="molecule type" value="Genomic_DNA"/>
</dbReference>
<feature type="transmembrane region" description="Helical" evidence="1">
    <location>
        <begin position="179"/>
        <end position="201"/>
    </location>
</feature>
<proteinExistence type="predicted"/>
<name>A0A6C0E0S5_9ZZZZ</name>
<evidence type="ECO:0008006" key="3">
    <source>
        <dbReference type="Google" id="ProtNLM"/>
    </source>
</evidence>
<sequence>MSTRYNQLCNEIKTFHSLNDTKDRPEKEVYLLCSEMLAKTLPSMSSLNRIRLTFREKDRIIELAYWIFNHLCEEREKVGRKYIFKIKKEKDIQKCVQTLHHFFNFTSQHPKIFDIIDEKPKKMSLTEYIYRFYRYTKRMDLIDSKGFHFSSFIKDVNFIPDFKDLMTLITSDCQNGKTFLVMAVSLIYISLGFTPVFIVLSKSQVLQLMFRLKTYIRELKTYLVSLNMFSEEELDFLSENFLYFDAENKLSDDDDRLSLAINSEKPRFVICIKHYQHLERVNQRITDDSKICLIADEAQVSCCYKDISNIPTYHDESVKYDKEFITLRQKSTKFIAVSATVQDIIMVEENLYSDNIVFIPQSKNYVGISLWNSNILDISEDKKDDIIPNSALKIITELSKTEPITRNNYRFDKEDKHPIIVLLKTERKKERHLSMLENFIEKRYNNDINNGNWCFIVEHGDGFYIYHDSFPNESMKIENQLSTIKDEKIHYFSSSGKNVVNITDIFQFIADIGIDTIPRVLLISYDMCKESTSFVSHYDKPNNYHLTHGIFLLNNKISVASLIQTMSRLCGNHGDDIRPTLYTTEKARSNIMNGYLTHKEQIQALMKMSEAGNVNVSEKNCKDFLENHPLFKNRVPKTYNKVKGVKKTLISNPNEEKEKEMLKNKKLGIIDYFCEAEPEEYKDEKEMCDLYYYSESEEEEEEEKEIDNIDGVDLIKLRDWMREDCNLLISKMIKFLYKQNKPVSVDEFRMEVNYTESGEKFLNNIHVGRSKKSRYGMLWNSSNKNNSIILNAKIRKYLNTI</sequence>
<evidence type="ECO:0000256" key="1">
    <source>
        <dbReference type="SAM" id="Phobius"/>
    </source>
</evidence>
<reference evidence="2" key="1">
    <citation type="journal article" date="2020" name="Nature">
        <title>Giant virus diversity and host interactions through global metagenomics.</title>
        <authorList>
            <person name="Schulz F."/>
            <person name="Roux S."/>
            <person name="Paez-Espino D."/>
            <person name="Jungbluth S."/>
            <person name="Walsh D.A."/>
            <person name="Denef V.J."/>
            <person name="McMahon K.D."/>
            <person name="Konstantinidis K.T."/>
            <person name="Eloe-Fadrosh E.A."/>
            <person name="Kyrpides N.C."/>
            <person name="Woyke T."/>
        </authorList>
    </citation>
    <scope>NUCLEOTIDE SEQUENCE</scope>
    <source>
        <strain evidence="2">GVMAG-M-3300023179-111</strain>
    </source>
</reference>